<evidence type="ECO:0000256" key="5">
    <source>
        <dbReference type="ARBA" id="ARBA00022989"/>
    </source>
</evidence>
<dbReference type="Pfam" id="PF06011">
    <property type="entry name" value="TRP"/>
    <property type="match status" value="1"/>
</dbReference>
<feature type="transmembrane region" description="Helical" evidence="8">
    <location>
        <begin position="508"/>
        <end position="528"/>
    </location>
</feature>
<keyword evidence="3 8" id="KW-0812">Transmembrane</keyword>
<feature type="compositionally biased region" description="Polar residues" evidence="7">
    <location>
        <begin position="1024"/>
        <end position="1047"/>
    </location>
</feature>
<keyword evidence="5 8" id="KW-1133">Transmembrane helix</keyword>
<dbReference type="InterPro" id="IPR032800">
    <property type="entry name" value="TRP_N"/>
</dbReference>
<feature type="region of interest" description="Disordered" evidence="7">
    <location>
        <begin position="680"/>
        <end position="702"/>
    </location>
</feature>
<reference evidence="11" key="1">
    <citation type="submission" date="2023-11" db="EMBL/GenBank/DDBJ databases">
        <authorList>
            <person name="Alioto T."/>
            <person name="Alioto T."/>
            <person name="Gomez Garrido J."/>
        </authorList>
    </citation>
    <scope>NUCLEOTIDE SEQUENCE</scope>
</reference>
<evidence type="ECO:0000313" key="11">
    <source>
        <dbReference type="EMBL" id="CAK4031770.1"/>
    </source>
</evidence>
<feature type="transmembrane region" description="Helical" evidence="8">
    <location>
        <begin position="571"/>
        <end position="590"/>
    </location>
</feature>
<dbReference type="PANTHER" id="PTHR31145">
    <property type="entry name" value="INTEGRAL MEMBRANE PROTEIN (AFU_ORTHOLOGUE AFUA_7G01610)"/>
    <property type="match status" value="1"/>
</dbReference>
<evidence type="ECO:0000256" key="4">
    <source>
        <dbReference type="ARBA" id="ARBA00022729"/>
    </source>
</evidence>
<evidence type="ECO:0000256" key="3">
    <source>
        <dbReference type="ARBA" id="ARBA00022692"/>
    </source>
</evidence>
<keyword evidence="6 8" id="KW-0472">Membrane</keyword>
<dbReference type="InterPro" id="IPR010308">
    <property type="entry name" value="TRP_C"/>
</dbReference>
<dbReference type="InterPro" id="IPR040241">
    <property type="entry name" value="TRP_Flc/Pkd2-like"/>
</dbReference>
<evidence type="ECO:0000256" key="6">
    <source>
        <dbReference type="ARBA" id="ARBA00023136"/>
    </source>
</evidence>
<feature type="transmembrane region" description="Helical" evidence="8">
    <location>
        <begin position="428"/>
        <end position="453"/>
    </location>
</feature>
<dbReference type="Pfam" id="PF14558">
    <property type="entry name" value="TRP_N"/>
    <property type="match status" value="1"/>
</dbReference>
<feature type="region of interest" description="Disordered" evidence="7">
    <location>
        <begin position="799"/>
        <end position="827"/>
    </location>
</feature>
<protein>
    <recommendedName>
        <fullName evidence="10">ML-like domain-containing protein</fullName>
    </recommendedName>
</protein>
<organism evidence="11 12">
    <name type="scientific">Lecanosticta acicola</name>
    <dbReference type="NCBI Taxonomy" id="111012"/>
    <lineage>
        <taxon>Eukaryota</taxon>
        <taxon>Fungi</taxon>
        <taxon>Dikarya</taxon>
        <taxon>Ascomycota</taxon>
        <taxon>Pezizomycotina</taxon>
        <taxon>Dothideomycetes</taxon>
        <taxon>Dothideomycetidae</taxon>
        <taxon>Mycosphaerellales</taxon>
        <taxon>Mycosphaerellaceae</taxon>
        <taxon>Lecanosticta</taxon>
    </lineage>
</organism>
<keyword evidence="4 9" id="KW-0732">Signal</keyword>
<accession>A0AAI8Z335</accession>
<evidence type="ECO:0000256" key="8">
    <source>
        <dbReference type="SAM" id="Phobius"/>
    </source>
</evidence>
<dbReference type="EMBL" id="CAVMBE010000053">
    <property type="protein sequence ID" value="CAK4031770.1"/>
    <property type="molecule type" value="Genomic_DNA"/>
</dbReference>
<feature type="domain" description="ML-like" evidence="10">
    <location>
        <begin position="27"/>
        <end position="213"/>
    </location>
</feature>
<feature type="compositionally biased region" description="Polar residues" evidence="7">
    <location>
        <begin position="1095"/>
        <end position="1104"/>
    </location>
</feature>
<evidence type="ECO:0000256" key="1">
    <source>
        <dbReference type="ARBA" id="ARBA00004141"/>
    </source>
</evidence>
<proteinExistence type="inferred from homology"/>
<comment type="caution">
    <text evidence="11">The sequence shown here is derived from an EMBL/GenBank/DDBJ whole genome shotgun (WGS) entry which is preliminary data.</text>
</comment>
<gene>
    <name evidence="11" type="ORF">LECACI_7A006928</name>
</gene>
<evidence type="ECO:0000256" key="9">
    <source>
        <dbReference type="SAM" id="SignalP"/>
    </source>
</evidence>
<feature type="signal peptide" evidence="9">
    <location>
        <begin position="1"/>
        <end position="29"/>
    </location>
</feature>
<evidence type="ECO:0000256" key="2">
    <source>
        <dbReference type="ARBA" id="ARBA00010642"/>
    </source>
</evidence>
<dbReference type="PANTHER" id="PTHR31145:SF6">
    <property type="entry name" value="INTEGRAL MEMBRANE PROTEIN (AFU_ORTHOLOGUE AFUA_7G01610)"/>
    <property type="match status" value="1"/>
</dbReference>
<evidence type="ECO:0000256" key="7">
    <source>
        <dbReference type="SAM" id="MobiDB-lite"/>
    </source>
</evidence>
<sequence>MRALSRGGIHPMLLTLILGLAFISLPAHAAFITFENCLSSRITDSRPKQLQFTPSFVDATFLNTVGSTYVLNLTIFGNVSGSQFQGAYPLPSDPQWKNDNESFGKITNVGTANKLATLTAEYNVLTYTAYKNDGTEFCNTLVNGTGYDCPLGPAFYANASDPSDIPRFTIQHDFGSSYAFSTISTTVHVISGDTGAPDVACISAQISPDLGPNIAGLLTWLPAAILILKGIATLSAAIWSPWGTSDVFKWSSNYGRDEDLLRLVTPGFGDCLQYIQFVVLTGSLTLQYPGFFQPAVSQASWSTLLFNESYVTGGDGRVSLIDGLYATNATYGLTKMSQYIGMSAAQDIWACMAIWLVVIAVAVVVAIQIGFFCRWAFRAIRNIQEEDLRQKNVPFTLGNIIRLVFNYFILPIVALSLFQLVISTHSPASVVACAVVLLLIMIVWAAFILRVIFRTKPRAMLFDDLTTVLLYGPLYNTYSDSAAPFALIPVFITFMRGVAIGAVQPSGIAQIIILAICEVILVLTLNGFRPFQGQTSMNLYHTFFALARLATILLMIAFVPTLGVTEAPRGWIGYIILLIHACVLVFGFFLNSAQTIIEVIARSLGAGHDAQNGAIRGSVLNWRTLKKRPNRTEADRASMMSSAAMLRDTEGNAGYGTRSRSISASSQQLLNRMSGFENFSSANENLTSPDPDSSNGFNTMTSSANGKSVIATKADGENYYRPPRPRKATVDAMSNPGIKTRSGADFPYQDSPTPGHARDASYDSGAFGSPQPAYFRARHDSAEDANRNTDYAVREVDQYYRGPALNDQPSRKLKTGPADPEGPASTAQTWFQRMVFGVKGKKKDQSKGFEVVRSSRMPPGMQREAPQGEGMELQQSPAMREPYRDSPQTPGKETQATAGAERSFGNSRERSLSPTDDIASQPPTQNFDFGFEDPNNYPSSSVRPDSETIGAIEHPVLQPISTEHRASMGPSGLQRGLSQVTMQDDHRADDSDDDEELSTVRHFDQPVPMLNPIDSVGGIDLPSRFNSTAGSHGPSRMNSNVGPSRNQGGLGAPDPLSRGASHRSGNAEVIGNSQGGQDWLRAVENLEWNHDRQPSTRGNPQPRGSITHEDFRPPPPSVPRRNARRTHSQEQAALRSPYQPPNNGNLFEGFDSDGPTPDGLDAPAEEQAVPAPAGQGHTHNVSHHRAADSITRNSFGANAALNASSAAVEYLGETPPQQHGEGYLK</sequence>
<dbReference type="AlphaFoldDB" id="A0AAI8Z335"/>
<feature type="transmembrane region" description="Helical" evidence="8">
    <location>
        <begin position="352"/>
        <end position="377"/>
    </location>
</feature>
<evidence type="ECO:0000259" key="10">
    <source>
        <dbReference type="SMART" id="SM01320"/>
    </source>
</evidence>
<feature type="region of interest" description="Disordered" evidence="7">
    <location>
        <begin position="716"/>
        <end position="773"/>
    </location>
</feature>
<comment type="similarity">
    <text evidence="2">Belongs to the transient receptor potential (TRP) ion channel family.</text>
</comment>
<dbReference type="Proteomes" id="UP001296104">
    <property type="component" value="Unassembled WGS sequence"/>
</dbReference>
<dbReference type="SMART" id="SM01320">
    <property type="entry name" value="TRP_N"/>
    <property type="match status" value="1"/>
</dbReference>
<feature type="compositionally biased region" description="Polar residues" evidence="7">
    <location>
        <begin position="886"/>
        <end position="897"/>
    </location>
</feature>
<feature type="chain" id="PRO_5042529916" description="ML-like domain-containing protein" evidence="9">
    <location>
        <begin position="30"/>
        <end position="1225"/>
    </location>
</feature>
<evidence type="ECO:0000313" key="12">
    <source>
        <dbReference type="Proteomes" id="UP001296104"/>
    </source>
</evidence>
<dbReference type="GO" id="GO:0055085">
    <property type="term" value="P:transmembrane transport"/>
    <property type="evidence" value="ECO:0007669"/>
    <property type="project" value="TreeGrafter"/>
</dbReference>
<feature type="transmembrane region" description="Helical" evidence="8">
    <location>
        <begin position="540"/>
        <end position="559"/>
    </location>
</feature>
<comment type="subcellular location">
    <subcellularLocation>
        <location evidence="1">Membrane</location>
        <topology evidence="1">Multi-pass membrane protein</topology>
    </subcellularLocation>
</comment>
<dbReference type="GO" id="GO:0016020">
    <property type="term" value="C:membrane"/>
    <property type="evidence" value="ECO:0007669"/>
    <property type="project" value="UniProtKB-SubCell"/>
</dbReference>
<feature type="region of interest" description="Disordered" evidence="7">
    <location>
        <begin position="841"/>
        <end position="1191"/>
    </location>
</feature>
<feature type="transmembrane region" description="Helical" evidence="8">
    <location>
        <begin position="397"/>
        <end position="422"/>
    </location>
</feature>
<keyword evidence="12" id="KW-1185">Reference proteome</keyword>
<name>A0AAI8Z335_9PEZI</name>